<dbReference type="Gene3D" id="1.10.287.990">
    <property type="entry name" value="Fe,Mn superoxide dismutase (SOD) domain"/>
    <property type="match status" value="1"/>
</dbReference>
<dbReference type="InterPro" id="IPR019833">
    <property type="entry name" value="Mn/Fe_SOD_BS"/>
</dbReference>
<evidence type="ECO:0000256" key="5">
    <source>
        <dbReference type="ARBA" id="ARBA00023002"/>
    </source>
</evidence>
<dbReference type="Gene3D" id="3.55.40.20">
    <property type="entry name" value="Iron/manganese superoxide dismutase, C-terminal domain"/>
    <property type="match status" value="1"/>
</dbReference>
<feature type="compositionally biased region" description="Basic and acidic residues" evidence="8">
    <location>
        <begin position="234"/>
        <end position="243"/>
    </location>
</feature>
<dbReference type="PRINTS" id="PR01703">
    <property type="entry name" value="MNSODISMTASE"/>
</dbReference>
<evidence type="ECO:0000256" key="8">
    <source>
        <dbReference type="SAM" id="MobiDB-lite"/>
    </source>
</evidence>
<evidence type="ECO:0000256" key="4">
    <source>
        <dbReference type="ARBA" id="ARBA00022723"/>
    </source>
</evidence>
<reference evidence="12" key="1">
    <citation type="journal article" date="2019" name="Gigascience">
        <title>De novo genome assembly of the endangered Acer yangbiense, a plant species with extremely small populations endemic to Yunnan Province, China.</title>
        <authorList>
            <person name="Yang J."/>
            <person name="Wariss H.M."/>
            <person name="Tao L."/>
            <person name="Zhang R."/>
            <person name="Yun Q."/>
            <person name="Hollingsworth P."/>
            <person name="Dao Z."/>
            <person name="Luo G."/>
            <person name="Guo H."/>
            <person name="Ma Y."/>
            <person name="Sun W."/>
        </authorList>
    </citation>
    <scope>NUCLEOTIDE SEQUENCE [LARGE SCALE GENOMIC DNA]</scope>
    <source>
        <strain evidence="12">cv. Malutang</strain>
    </source>
</reference>
<sequence>MSRDTLEYRWGKHHRTYVENLNNQIAGTELDGMSLEDVILVSYNRGDILPPFNNAAQAWNHGFFWESMKPGGGGKPSGDLLELIERDFGSFETFLSEFKSAASTQFGSGWAWLCYKANRLDVENAVNPLPSDEDKKLVVVKSPNAVNTFSLGLLCEYFYVQTFYACYSILFSYKSDDCCFFHPLLTIDVWEHAYYLDFQNRRPDYISVFMDKLVSWEAVSYRLEIANARAAEREVEEERRKREEEEEEQESNGEAVEMYLDSDADDLETE</sequence>
<dbReference type="PANTHER" id="PTHR42769:SF3">
    <property type="entry name" value="SUPEROXIDE DISMUTASE [FE] 2, CHLOROPLASTIC"/>
    <property type="match status" value="1"/>
</dbReference>
<dbReference type="InterPro" id="IPR019832">
    <property type="entry name" value="Mn/Fe_SOD_C"/>
</dbReference>
<dbReference type="SUPFAM" id="SSF54719">
    <property type="entry name" value="Fe,Mn superoxide dismutase (SOD), C-terminal domain"/>
    <property type="match status" value="1"/>
</dbReference>
<feature type="region of interest" description="Disordered" evidence="8">
    <location>
        <begin position="234"/>
        <end position="270"/>
    </location>
</feature>
<dbReference type="GO" id="GO:0046872">
    <property type="term" value="F:metal ion binding"/>
    <property type="evidence" value="ECO:0007669"/>
    <property type="project" value="UniProtKB-KW"/>
</dbReference>
<evidence type="ECO:0000256" key="1">
    <source>
        <dbReference type="ARBA" id="ARBA00001962"/>
    </source>
</evidence>
<dbReference type="InterPro" id="IPR036324">
    <property type="entry name" value="Mn/Fe_SOD_N_sf"/>
</dbReference>
<keyword evidence="12" id="KW-1185">Reference proteome</keyword>
<name>A0A5C7H9E9_9ROSI</name>
<dbReference type="PIRSF" id="PIRSF000349">
    <property type="entry name" value="SODismutase"/>
    <property type="match status" value="1"/>
</dbReference>
<organism evidence="11 12">
    <name type="scientific">Acer yangbiense</name>
    <dbReference type="NCBI Taxonomy" id="1000413"/>
    <lineage>
        <taxon>Eukaryota</taxon>
        <taxon>Viridiplantae</taxon>
        <taxon>Streptophyta</taxon>
        <taxon>Embryophyta</taxon>
        <taxon>Tracheophyta</taxon>
        <taxon>Spermatophyta</taxon>
        <taxon>Magnoliopsida</taxon>
        <taxon>eudicotyledons</taxon>
        <taxon>Gunneridae</taxon>
        <taxon>Pentapetalae</taxon>
        <taxon>rosids</taxon>
        <taxon>malvids</taxon>
        <taxon>Sapindales</taxon>
        <taxon>Sapindaceae</taxon>
        <taxon>Hippocastanoideae</taxon>
        <taxon>Acereae</taxon>
        <taxon>Acer</taxon>
    </lineage>
</organism>
<dbReference type="AlphaFoldDB" id="A0A5C7H9E9"/>
<dbReference type="Proteomes" id="UP000323000">
    <property type="component" value="Chromosome 9"/>
</dbReference>
<feature type="domain" description="Manganese/iron superoxide dismutase N-terminal" evidence="9">
    <location>
        <begin position="2"/>
        <end position="69"/>
    </location>
</feature>
<dbReference type="EC" id="1.15.1.1" evidence="3"/>
<dbReference type="InterPro" id="IPR001189">
    <property type="entry name" value="Mn/Fe_SOD"/>
</dbReference>
<evidence type="ECO:0000313" key="11">
    <source>
        <dbReference type="EMBL" id="TXG53574.1"/>
    </source>
</evidence>
<dbReference type="EMBL" id="VAHF01000009">
    <property type="protein sequence ID" value="TXG53574.1"/>
    <property type="molecule type" value="Genomic_DNA"/>
</dbReference>
<feature type="binding site" evidence="7">
    <location>
        <position position="192"/>
    </location>
    <ligand>
        <name>Mn(2+)</name>
        <dbReference type="ChEBI" id="CHEBI:29035"/>
    </ligand>
</feature>
<evidence type="ECO:0000259" key="9">
    <source>
        <dbReference type="Pfam" id="PF00081"/>
    </source>
</evidence>
<dbReference type="SUPFAM" id="SSF46609">
    <property type="entry name" value="Fe,Mn superoxide dismutase (SOD), N-terminal domain"/>
    <property type="match status" value="1"/>
</dbReference>
<keyword evidence="6" id="KW-0408">Iron</keyword>
<dbReference type="FunFam" id="1.10.287.990:FF:000002">
    <property type="entry name" value="Superoxide dismutase"/>
    <property type="match status" value="1"/>
</dbReference>
<keyword evidence="5" id="KW-0560">Oxidoreductase</keyword>
<evidence type="ECO:0000256" key="6">
    <source>
        <dbReference type="ARBA" id="ARBA00023004"/>
    </source>
</evidence>
<feature type="binding site" evidence="7">
    <location>
        <position position="61"/>
    </location>
    <ligand>
        <name>Mn(2+)</name>
        <dbReference type="ChEBI" id="CHEBI:29035"/>
    </ligand>
</feature>
<dbReference type="GO" id="GO:0004784">
    <property type="term" value="F:superoxide dismutase activity"/>
    <property type="evidence" value="ECO:0007669"/>
    <property type="project" value="UniProtKB-EC"/>
</dbReference>
<dbReference type="GO" id="GO:0042644">
    <property type="term" value="C:chloroplast nucleoid"/>
    <property type="evidence" value="ECO:0007669"/>
    <property type="project" value="TreeGrafter"/>
</dbReference>
<dbReference type="OrthoDB" id="239262at2759"/>
<protein>
    <recommendedName>
        <fullName evidence="3">superoxide dismutase</fullName>
        <ecNumber evidence="3">1.15.1.1</ecNumber>
    </recommendedName>
</protein>
<comment type="caution">
    <text evidence="11">The sequence shown here is derived from an EMBL/GenBank/DDBJ whole genome shotgun (WGS) entry which is preliminary data.</text>
</comment>
<evidence type="ECO:0000256" key="2">
    <source>
        <dbReference type="ARBA" id="ARBA00008714"/>
    </source>
</evidence>
<keyword evidence="4 7" id="KW-0479">Metal-binding</keyword>
<feature type="domain" description="Manganese/iron superoxide dismutase C-terminal" evidence="10">
    <location>
        <begin position="76"/>
        <end position="127"/>
    </location>
</feature>
<proteinExistence type="inferred from homology"/>
<accession>A0A5C7H9E9</accession>
<evidence type="ECO:0000256" key="7">
    <source>
        <dbReference type="PIRSR" id="PIRSR000349-1"/>
    </source>
</evidence>
<evidence type="ECO:0000313" key="12">
    <source>
        <dbReference type="Proteomes" id="UP000323000"/>
    </source>
</evidence>
<gene>
    <name evidence="11" type="ORF">EZV62_018830</name>
</gene>
<evidence type="ECO:0000256" key="3">
    <source>
        <dbReference type="ARBA" id="ARBA00012682"/>
    </source>
</evidence>
<feature type="domain" description="Manganese/iron superoxide dismutase C-terminal" evidence="10">
    <location>
        <begin position="182"/>
        <end position="221"/>
    </location>
</feature>
<dbReference type="Pfam" id="PF00081">
    <property type="entry name" value="Sod_Fe_N"/>
    <property type="match status" value="1"/>
</dbReference>
<dbReference type="PROSITE" id="PS00088">
    <property type="entry name" value="SOD_MN"/>
    <property type="match status" value="1"/>
</dbReference>
<dbReference type="InterPro" id="IPR036314">
    <property type="entry name" value="SOD_C_sf"/>
</dbReference>
<dbReference type="PANTHER" id="PTHR42769">
    <property type="entry name" value="SUPEROXIDE DISMUTASE"/>
    <property type="match status" value="1"/>
</dbReference>
<evidence type="ECO:0000259" key="10">
    <source>
        <dbReference type="Pfam" id="PF02777"/>
    </source>
</evidence>
<feature type="compositionally biased region" description="Acidic residues" evidence="8">
    <location>
        <begin position="260"/>
        <end position="270"/>
    </location>
</feature>
<comment type="cofactor">
    <cofactor evidence="1">
        <name>Fe cation</name>
        <dbReference type="ChEBI" id="CHEBI:24875"/>
    </cofactor>
</comment>
<dbReference type="Pfam" id="PF02777">
    <property type="entry name" value="Sod_Fe_C"/>
    <property type="match status" value="2"/>
</dbReference>
<comment type="similarity">
    <text evidence="2">Belongs to the iron/manganese superoxide dismutase family.</text>
</comment>
<dbReference type="InterPro" id="IPR019831">
    <property type="entry name" value="Mn/Fe_SOD_N"/>
</dbReference>
<feature type="binding site" evidence="7">
    <location>
        <position position="188"/>
    </location>
    <ligand>
        <name>Mn(2+)</name>
        <dbReference type="ChEBI" id="CHEBI:29035"/>
    </ligand>
</feature>